<dbReference type="SUPFAM" id="SSF47113">
    <property type="entry name" value="Histone-fold"/>
    <property type="match status" value="1"/>
</dbReference>
<sequence length="130" mass="14632">MAEKLEDLNLPNAVIARLIKDCLPEHTNIAKEARIVIAKAASVFVLYITSAANNVALKNNKKTISGQDVLQAIIDTEFTFIKPLEQFLEEFKKSQKLKKETAARKKLEKKTDQSVEEEDGGEEEEEVEDN</sequence>
<evidence type="ECO:0000259" key="5">
    <source>
        <dbReference type="Pfam" id="PF00808"/>
    </source>
</evidence>
<comment type="subcellular location">
    <subcellularLocation>
        <location evidence="1">Nucleus</location>
    </subcellularLocation>
</comment>
<reference evidence="6" key="1">
    <citation type="submission" date="2015-12" db="EMBL/GenBank/DDBJ databases">
        <title>De novo transcriptome assembly of four potential Pierce s Disease insect vectors from Arizona vineyards.</title>
        <authorList>
            <person name="Tassone E.E."/>
        </authorList>
    </citation>
    <scope>NUCLEOTIDE SEQUENCE</scope>
</reference>
<dbReference type="InterPro" id="IPR051377">
    <property type="entry name" value="DNA_Pol-Epsilon_Subunit"/>
</dbReference>
<gene>
    <name evidence="6" type="ORF">g.6225</name>
</gene>
<dbReference type="EMBL" id="GEDC01019958">
    <property type="protein sequence ID" value="JAS17340.1"/>
    <property type="molecule type" value="Transcribed_RNA"/>
</dbReference>
<dbReference type="GO" id="GO:0006272">
    <property type="term" value="P:leading strand elongation"/>
    <property type="evidence" value="ECO:0007669"/>
    <property type="project" value="TreeGrafter"/>
</dbReference>
<dbReference type="GO" id="GO:0031507">
    <property type="term" value="P:heterochromatin formation"/>
    <property type="evidence" value="ECO:0007669"/>
    <property type="project" value="TreeGrafter"/>
</dbReference>
<dbReference type="Pfam" id="PF00808">
    <property type="entry name" value="CBFD_NFYB_HMF"/>
    <property type="match status" value="1"/>
</dbReference>
<feature type="domain" description="Transcription factor CBF/NF-Y/archaeal histone" evidence="5">
    <location>
        <begin position="9"/>
        <end position="73"/>
    </location>
</feature>
<evidence type="ECO:0000313" key="6">
    <source>
        <dbReference type="EMBL" id="JAS17340.1"/>
    </source>
</evidence>
<dbReference type="GO" id="GO:0046982">
    <property type="term" value="F:protein heterodimerization activity"/>
    <property type="evidence" value="ECO:0007669"/>
    <property type="project" value="InterPro"/>
</dbReference>
<feature type="compositionally biased region" description="Acidic residues" evidence="4">
    <location>
        <begin position="114"/>
        <end position="130"/>
    </location>
</feature>
<dbReference type="PANTHER" id="PTHR46172">
    <property type="entry name" value="DNA POLYMERASE EPSILON SUBUNIT 3"/>
    <property type="match status" value="1"/>
</dbReference>
<dbReference type="GO" id="GO:0006974">
    <property type="term" value="P:DNA damage response"/>
    <property type="evidence" value="ECO:0007669"/>
    <property type="project" value="TreeGrafter"/>
</dbReference>
<organism evidence="6">
    <name type="scientific">Clastoptera arizonana</name>
    <name type="common">Arizona spittle bug</name>
    <dbReference type="NCBI Taxonomy" id="38151"/>
    <lineage>
        <taxon>Eukaryota</taxon>
        <taxon>Metazoa</taxon>
        <taxon>Ecdysozoa</taxon>
        <taxon>Arthropoda</taxon>
        <taxon>Hexapoda</taxon>
        <taxon>Insecta</taxon>
        <taxon>Pterygota</taxon>
        <taxon>Neoptera</taxon>
        <taxon>Paraneoptera</taxon>
        <taxon>Hemiptera</taxon>
        <taxon>Auchenorrhyncha</taxon>
        <taxon>Cercopoidea</taxon>
        <taxon>Clastopteridae</taxon>
        <taxon>Clastoptera</taxon>
    </lineage>
</organism>
<dbReference type="AlphaFoldDB" id="A0A1B6CV29"/>
<dbReference type="Gene3D" id="1.10.20.10">
    <property type="entry name" value="Histone, subunit A"/>
    <property type="match status" value="1"/>
</dbReference>
<feature type="region of interest" description="Disordered" evidence="4">
    <location>
        <begin position="95"/>
        <end position="130"/>
    </location>
</feature>
<evidence type="ECO:0000256" key="4">
    <source>
        <dbReference type="SAM" id="MobiDB-lite"/>
    </source>
</evidence>
<evidence type="ECO:0000256" key="3">
    <source>
        <dbReference type="ARBA" id="ARBA00039793"/>
    </source>
</evidence>
<protein>
    <recommendedName>
        <fullName evidence="3">DNA polymerase epsilon subunit 3</fullName>
    </recommendedName>
</protein>
<evidence type="ECO:0000256" key="1">
    <source>
        <dbReference type="ARBA" id="ARBA00004123"/>
    </source>
</evidence>
<name>A0A1B6CV29_9HEMI</name>
<evidence type="ECO:0000256" key="2">
    <source>
        <dbReference type="ARBA" id="ARBA00023242"/>
    </source>
</evidence>
<dbReference type="CDD" id="cd22928">
    <property type="entry name" value="HFD_POLE3_DPB4"/>
    <property type="match status" value="1"/>
</dbReference>
<dbReference type="GO" id="GO:0008623">
    <property type="term" value="C:CHRAC"/>
    <property type="evidence" value="ECO:0007669"/>
    <property type="project" value="TreeGrafter"/>
</dbReference>
<dbReference type="PANTHER" id="PTHR46172:SF1">
    <property type="entry name" value="DNA POLYMERASE EPSILON SUBUNIT 3"/>
    <property type="match status" value="1"/>
</dbReference>
<feature type="compositionally biased region" description="Basic and acidic residues" evidence="4">
    <location>
        <begin position="95"/>
        <end position="113"/>
    </location>
</feature>
<proteinExistence type="predicted"/>
<dbReference type="InterPro" id="IPR009072">
    <property type="entry name" value="Histone-fold"/>
</dbReference>
<dbReference type="GO" id="GO:0008622">
    <property type="term" value="C:epsilon DNA polymerase complex"/>
    <property type="evidence" value="ECO:0007669"/>
    <property type="project" value="TreeGrafter"/>
</dbReference>
<dbReference type="GO" id="GO:0031490">
    <property type="term" value="F:chromatin DNA binding"/>
    <property type="evidence" value="ECO:0007669"/>
    <property type="project" value="TreeGrafter"/>
</dbReference>
<accession>A0A1B6CV29</accession>
<keyword evidence="2" id="KW-0539">Nucleus</keyword>
<dbReference type="InterPro" id="IPR003958">
    <property type="entry name" value="CBFA_NFYB_domain"/>
</dbReference>